<proteinExistence type="predicted"/>
<gene>
    <name evidence="1" type="ORF">HKD39_00410</name>
</gene>
<dbReference type="Proteomes" id="UP000562984">
    <property type="component" value="Unassembled WGS sequence"/>
</dbReference>
<dbReference type="RefSeq" id="WP_171197883.1">
    <property type="nucleotide sequence ID" value="NZ_JABEND010000001.1"/>
</dbReference>
<comment type="caution">
    <text evidence="1">The sequence shown here is derived from an EMBL/GenBank/DDBJ whole genome shotgun (WGS) entry which is preliminary data.</text>
</comment>
<organism evidence="1 2">
    <name type="scientific">Nakamurella aerolata</name>
    <dbReference type="NCBI Taxonomy" id="1656892"/>
    <lineage>
        <taxon>Bacteria</taxon>
        <taxon>Bacillati</taxon>
        <taxon>Actinomycetota</taxon>
        <taxon>Actinomycetes</taxon>
        <taxon>Nakamurellales</taxon>
        <taxon>Nakamurellaceae</taxon>
        <taxon>Nakamurella</taxon>
    </lineage>
</organism>
<keyword evidence="2" id="KW-1185">Reference proteome</keyword>
<evidence type="ECO:0000313" key="1">
    <source>
        <dbReference type="EMBL" id="NNG34203.1"/>
    </source>
</evidence>
<accession>A0A849A4E8</accession>
<evidence type="ECO:0000313" key="2">
    <source>
        <dbReference type="Proteomes" id="UP000562984"/>
    </source>
</evidence>
<dbReference type="AlphaFoldDB" id="A0A849A4E8"/>
<dbReference type="EMBL" id="JABEND010000001">
    <property type="protein sequence ID" value="NNG34203.1"/>
    <property type="molecule type" value="Genomic_DNA"/>
</dbReference>
<protein>
    <submittedName>
        <fullName evidence="1">Uncharacterized protein</fullName>
    </submittedName>
</protein>
<sequence>MTRLAERRSVVGGLLVFAGALLVLAVNVLSGRAVDGAATAGPPPPAPEVGACVLNYQVGSWREVPCSASHNGEVVKAINGIDIPSGTTISTAQRRELSTRRAQLAAGCGAPATGLPATPLAPWPTSPGNAPGGGRWIPPPVTTGSVIATSAGDAGWAACVQVPQRAYPGSGLVTYSGKLEEITSVRELPVDLRFCAQVDTTSAFAPPPSAAGPVDVQPTLVSFGQVDNVINVPCSEPHNWELLAATADYRMPAQSCRELAVAMIGSAAPLRGWDALSVGSLPDNRMSYLQVKDPETGLLVYRAAPSCAVAAPPERLLTASVVGLGGRPVPLQLDR</sequence>
<name>A0A849A4E8_9ACTN</name>
<reference evidence="1 2" key="1">
    <citation type="submission" date="2020-05" db="EMBL/GenBank/DDBJ databases">
        <title>Nakamurella sp. DB0629 isolated from air conditioner.</title>
        <authorList>
            <person name="Kim D.H."/>
            <person name="Kim D.-U."/>
        </authorList>
    </citation>
    <scope>NUCLEOTIDE SEQUENCE [LARGE SCALE GENOMIC DNA]</scope>
    <source>
        <strain evidence="1 2">DB0629</strain>
    </source>
</reference>